<dbReference type="Proteomes" id="UP000027997">
    <property type="component" value="Unassembled WGS sequence"/>
</dbReference>
<dbReference type="eggNOG" id="COG2030">
    <property type="taxonomic scope" value="Bacteria"/>
</dbReference>
<reference evidence="3 4" key="1">
    <citation type="submission" date="2014-06" db="EMBL/GenBank/DDBJ databases">
        <title>Whole Genome Sequences of Three Symbiotic Endozoicomonas Bacteria.</title>
        <authorList>
            <person name="Neave M.J."/>
            <person name="Apprill A."/>
            <person name="Voolstra C.R."/>
        </authorList>
    </citation>
    <scope>NUCLEOTIDE SEQUENCE [LARGE SCALE GENOMIC DNA]</scope>
    <source>
        <strain evidence="3 4">DSM 22380</strain>
    </source>
</reference>
<dbReference type="GO" id="GO:0005835">
    <property type="term" value="C:fatty acid synthase complex"/>
    <property type="evidence" value="ECO:0007669"/>
    <property type="project" value="InterPro"/>
</dbReference>
<organism evidence="3 4">
    <name type="scientific">Endozoicomonas elysicola</name>
    <dbReference type="NCBI Taxonomy" id="305900"/>
    <lineage>
        <taxon>Bacteria</taxon>
        <taxon>Pseudomonadati</taxon>
        <taxon>Pseudomonadota</taxon>
        <taxon>Gammaproteobacteria</taxon>
        <taxon>Oceanospirillales</taxon>
        <taxon>Endozoicomonadaceae</taxon>
        <taxon>Endozoicomonas</taxon>
    </lineage>
</organism>
<dbReference type="InterPro" id="IPR003965">
    <property type="entry name" value="Fatty_acid_synthase"/>
</dbReference>
<dbReference type="EMBL" id="JOJP01000001">
    <property type="protein sequence ID" value="KEI72692.1"/>
    <property type="molecule type" value="Genomic_DNA"/>
</dbReference>
<comment type="caution">
    <text evidence="3">The sequence shown here is derived from an EMBL/GenBank/DDBJ whole genome shotgun (WGS) entry which is preliminary data.</text>
</comment>
<dbReference type="STRING" id="305900.GV64_19940"/>
<accession>A0A081KEW6</accession>
<protein>
    <submittedName>
        <fullName evidence="3">3-hydroxybutyryl-CoA dehydratase</fullName>
    </submittedName>
</protein>
<dbReference type="PRINTS" id="PR01483">
    <property type="entry name" value="FASYNTHASE"/>
</dbReference>
<dbReference type="CDD" id="cd03449">
    <property type="entry name" value="R_hydratase"/>
    <property type="match status" value="1"/>
</dbReference>
<evidence type="ECO:0000256" key="1">
    <source>
        <dbReference type="ARBA" id="ARBA00023239"/>
    </source>
</evidence>
<evidence type="ECO:0000313" key="3">
    <source>
        <dbReference type="EMBL" id="KEI72692.1"/>
    </source>
</evidence>
<dbReference type="InterPro" id="IPR029069">
    <property type="entry name" value="HotDog_dom_sf"/>
</dbReference>
<dbReference type="InterPro" id="IPR050965">
    <property type="entry name" value="UPF0336/Enoyl-CoA_hydratase"/>
</dbReference>
<dbReference type="SUPFAM" id="SSF54637">
    <property type="entry name" value="Thioesterase/thiol ester dehydrase-isomerase"/>
    <property type="match status" value="1"/>
</dbReference>
<dbReference type="PANTHER" id="PTHR43437">
    <property type="entry name" value="HYDROXYACYL-THIOESTER DEHYDRATASE TYPE 2, MITOCHONDRIAL-RELATED"/>
    <property type="match status" value="1"/>
</dbReference>
<dbReference type="GO" id="GO:0004312">
    <property type="term" value="F:fatty acid synthase activity"/>
    <property type="evidence" value="ECO:0007669"/>
    <property type="project" value="InterPro"/>
</dbReference>
<gene>
    <name evidence="3" type="ORF">GV64_19940</name>
</gene>
<dbReference type="InterPro" id="IPR002539">
    <property type="entry name" value="MaoC-like_dom"/>
</dbReference>
<proteinExistence type="predicted"/>
<name>A0A081KEW6_9GAMM</name>
<dbReference type="Gene3D" id="3.10.129.10">
    <property type="entry name" value="Hotdog Thioesterase"/>
    <property type="match status" value="1"/>
</dbReference>
<dbReference type="AlphaFoldDB" id="A0A081KEW6"/>
<evidence type="ECO:0000259" key="2">
    <source>
        <dbReference type="Pfam" id="PF01575"/>
    </source>
</evidence>
<dbReference type="GO" id="GO:0019171">
    <property type="term" value="F:(3R)-hydroxyacyl-[acyl-carrier-protein] dehydratase activity"/>
    <property type="evidence" value="ECO:0007669"/>
    <property type="project" value="TreeGrafter"/>
</dbReference>
<sequence>MRKLENIPFEELTIGTKASLTRTLTEEDLLLFAKVSGDTNPVHLDEEFAATTQFEGRIAHGMWTASIISCALATKLPGPGGIYLGQELKFMRPVKVGDTVTVELEILEINEQRKRATVSTNVVNQHGKAVVKGKAEIMPSSGKVVVDEYPLPEVVLKPAD</sequence>
<feature type="domain" description="MaoC-like" evidence="2">
    <location>
        <begin position="17"/>
        <end position="122"/>
    </location>
</feature>
<dbReference type="Pfam" id="PF01575">
    <property type="entry name" value="MaoC_dehydratas"/>
    <property type="match status" value="1"/>
</dbReference>
<keyword evidence="4" id="KW-1185">Reference proteome</keyword>
<evidence type="ECO:0000313" key="4">
    <source>
        <dbReference type="Proteomes" id="UP000027997"/>
    </source>
</evidence>
<dbReference type="GO" id="GO:0006633">
    <property type="term" value="P:fatty acid biosynthetic process"/>
    <property type="evidence" value="ECO:0007669"/>
    <property type="project" value="InterPro"/>
</dbReference>
<dbReference type="PANTHER" id="PTHR43437:SF3">
    <property type="entry name" value="HYDROXYACYL-THIOESTER DEHYDRATASE TYPE 2, MITOCHONDRIAL"/>
    <property type="match status" value="1"/>
</dbReference>
<dbReference type="FunFam" id="3.10.129.10:FF:000042">
    <property type="entry name" value="MaoC domain protein dehydratase"/>
    <property type="match status" value="1"/>
</dbReference>
<keyword evidence="1" id="KW-0456">Lyase</keyword>